<proteinExistence type="predicted"/>
<evidence type="ECO:0000313" key="2">
    <source>
        <dbReference type="Proteomes" id="UP001612741"/>
    </source>
</evidence>
<protein>
    <submittedName>
        <fullName evidence="1">Uncharacterized protein</fullName>
    </submittedName>
</protein>
<sequence length="175" mass="19143">MFNEIVAHYDDLITEIGDTIAYTVTIPDSGILALEEVVRRMGFDPATLQGPGQPHSVGSLSLHQVGAGIATLDWINPTEERLQVTDRLAGEGWVEHPEPARLPFTHWTEYLGPLIGYADFFTSGYDGEEAEAEVDMTAACLAVVELESGVRLDRELMDGPCTVLPVPEPDFAQFL</sequence>
<name>A0ABW7YVW9_9ACTN</name>
<dbReference type="Proteomes" id="UP001612741">
    <property type="component" value="Unassembled WGS sequence"/>
</dbReference>
<evidence type="ECO:0000313" key="1">
    <source>
        <dbReference type="EMBL" id="MFI6500070.1"/>
    </source>
</evidence>
<keyword evidence="2" id="KW-1185">Reference proteome</keyword>
<dbReference type="RefSeq" id="WP_397083739.1">
    <property type="nucleotide sequence ID" value="NZ_JBITGY010000005.1"/>
</dbReference>
<reference evidence="1 2" key="1">
    <citation type="submission" date="2024-10" db="EMBL/GenBank/DDBJ databases">
        <title>The Natural Products Discovery Center: Release of the First 8490 Sequenced Strains for Exploring Actinobacteria Biosynthetic Diversity.</title>
        <authorList>
            <person name="Kalkreuter E."/>
            <person name="Kautsar S.A."/>
            <person name="Yang D."/>
            <person name="Bader C.D."/>
            <person name="Teijaro C.N."/>
            <person name="Fluegel L."/>
            <person name="Davis C.M."/>
            <person name="Simpson J.R."/>
            <person name="Lauterbach L."/>
            <person name="Steele A.D."/>
            <person name="Gui C."/>
            <person name="Meng S."/>
            <person name="Li G."/>
            <person name="Viehrig K."/>
            <person name="Ye F."/>
            <person name="Su P."/>
            <person name="Kiefer A.F."/>
            <person name="Nichols A."/>
            <person name="Cepeda A.J."/>
            <person name="Yan W."/>
            <person name="Fan B."/>
            <person name="Jiang Y."/>
            <person name="Adhikari A."/>
            <person name="Zheng C.-J."/>
            <person name="Schuster L."/>
            <person name="Cowan T.M."/>
            <person name="Smanski M.J."/>
            <person name="Chevrette M.G."/>
            <person name="De Carvalho L.P.S."/>
            <person name="Shen B."/>
        </authorList>
    </citation>
    <scope>NUCLEOTIDE SEQUENCE [LARGE SCALE GENOMIC DNA]</scope>
    <source>
        <strain evidence="1 2">NPDC050545</strain>
    </source>
</reference>
<comment type="caution">
    <text evidence="1">The sequence shown here is derived from an EMBL/GenBank/DDBJ whole genome shotgun (WGS) entry which is preliminary data.</text>
</comment>
<organism evidence="1 2">
    <name type="scientific">Nonomuraea typhae</name>
    <dbReference type="NCBI Taxonomy" id="2603600"/>
    <lineage>
        <taxon>Bacteria</taxon>
        <taxon>Bacillati</taxon>
        <taxon>Actinomycetota</taxon>
        <taxon>Actinomycetes</taxon>
        <taxon>Streptosporangiales</taxon>
        <taxon>Streptosporangiaceae</taxon>
        <taxon>Nonomuraea</taxon>
    </lineage>
</organism>
<accession>A0ABW7YVW9</accession>
<gene>
    <name evidence="1" type="ORF">ACIBG2_21985</name>
</gene>
<dbReference type="EMBL" id="JBITGY010000005">
    <property type="protein sequence ID" value="MFI6500070.1"/>
    <property type="molecule type" value="Genomic_DNA"/>
</dbReference>